<dbReference type="OMA" id="EWSETIN"/>
<sequence length="178" mass="20532">MATSPLKTPEFSMAAPDHPRFAGQKPIDAEEVSELLFSKRGCSIWFCCFRSEDSSSSPVFKGECWERMKAAASEPENENKWWMKGWNALKKVREWSELVAGPRWKTFIRRFNRSGKGRAGKFQYDPLSYALNFDEGHSQELDHQNYSDFSTRFVAPSGRSRDFGKDAPLFRQTIDTQQ</sequence>
<evidence type="ECO:0000313" key="1">
    <source>
        <dbReference type="EMBL" id="ERN07257.1"/>
    </source>
</evidence>
<proteinExistence type="predicted"/>
<gene>
    <name evidence="1" type="ORF">AMTR_s00019p00197370</name>
</gene>
<dbReference type="Gramene" id="ERN07257">
    <property type="protein sequence ID" value="ERN07257"/>
    <property type="gene ID" value="AMTR_s00019p00197370"/>
</dbReference>
<reference evidence="2" key="1">
    <citation type="journal article" date="2013" name="Science">
        <title>The Amborella genome and the evolution of flowering plants.</title>
        <authorList>
            <consortium name="Amborella Genome Project"/>
        </authorList>
    </citation>
    <scope>NUCLEOTIDE SEQUENCE [LARGE SCALE GENOMIC DNA]</scope>
</reference>
<dbReference type="HOGENOM" id="CLU_113581_1_0_1"/>
<dbReference type="PANTHER" id="PTHR47076">
    <property type="entry name" value="NHL DOMAIN PROTEIN"/>
    <property type="match status" value="1"/>
</dbReference>
<dbReference type="AlphaFoldDB" id="W1PBH9"/>
<protein>
    <submittedName>
        <fullName evidence="1">Uncharacterized protein</fullName>
    </submittedName>
</protein>
<organism evidence="1 2">
    <name type="scientific">Amborella trichopoda</name>
    <dbReference type="NCBI Taxonomy" id="13333"/>
    <lineage>
        <taxon>Eukaryota</taxon>
        <taxon>Viridiplantae</taxon>
        <taxon>Streptophyta</taxon>
        <taxon>Embryophyta</taxon>
        <taxon>Tracheophyta</taxon>
        <taxon>Spermatophyta</taxon>
        <taxon>Magnoliopsida</taxon>
        <taxon>Amborellales</taxon>
        <taxon>Amborellaceae</taxon>
        <taxon>Amborella</taxon>
    </lineage>
</organism>
<dbReference type="PANTHER" id="PTHR47076:SF1">
    <property type="entry name" value="NHL DOMAIN PROTEIN"/>
    <property type="match status" value="1"/>
</dbReference>
<keyword evidence="2" id="KW-1185">Reference proteome</keyword>
<dbReference type="EMBL" id="KI393807">
    <property type="protein sequence ID" value="ERN07257.1"/>
    <property type="molecule type" value="Genomic_DNA"/>
</dbReference>
<dbReference type="Proteomes" id="UP000017836">
    <property type="component" value="Unassembled WGS sequence"/>
</dbReference>
<accession>W1PBH9</accession>
<name>W1PBH9_AMBTC</name>
<dbReference type="eggNOG" id="ENOG502S4NQ">
    <property type="taxonomic scope" value="Eukaryota"/>
</dbReference>
<dbReference type="OrthoDB" id="1723198at2759"/>
<evidence type="ECO:0000313" key="2">
    <source>
        <dbReference type="Proteomes" id="UP000017836"/>
    </source>
</evidence>